<keyword evidence="1" id="KW-1133">Transmembrane helix</keyword>
<comment type="caution">
    <text evidence="2">The sequence shown here is derived from an EMBL/GenBank/DDBJ whole genome shotgun (WGS) entry which is preliminary data.</text>
</comment>
<keyword evidence="1" id="KW-0812">Transmembrane</keyword>
<protein>
    <submittedName>
        <fullName evidence="2">Uncharacterized protein</fullName>
    </submittedName>
</protein>
<dbReference type="InterPro" id="IPR036573">
    <property type="entry name" value="CBM_sf_5/12"/>
</dbReference>
<dbReference type="SUPFAM" id="SSF51055">
    <property type="entry name" value="Carbohydrate binding domain"/>
    <property type="match status" value="1"/>
</dbReference>
<feature type="transmembrane region" description="Helical" evidence="1">
    <location>
        <begin position="12"/>
        <end position="36"/>
    </location>
</feature>
<gene>
    <name evidence="2" type="ORF">ACFQGU_16950</name>
</gene>
<sequence length="125" mass="12838">MSSRSTLGRRRGLIGFVAGVVVTAAVVGGGAAIAAIPSTTTSTYTACVNKTSGATRVIDYQGGKRCTTAERTITWGKGYRNRGAWSATTTYAPLDVVLTKGSSYVAKIASTGKAPVSNTSSWALL</sequence>
<reference evidence="3" key="1">
    <citation type="journal article" date="2019" name="Int. J. Syst. Evol. Microbiol.">
        <title>The Global Catalogue of Microorganisms (GCM) 10K type strain sequencing project: providing services to taxonomists for standard genome sequencing and annotation.</title>
        <authorList>
            <consortium name="The Broad Institute Genomics Platform"/>
            <consortium name="The Broad Institute Genome Sequencing Center for Infectious Disease"/>
            <person name="Wu L."/>
            <person name="Ma J."/>
        </authorList>
    </citation>
    <scope>NUCLEOTIDE SEQUENCE [LARGE SCALE GENOMIC DNA]</scope>
    <source>
        <strain evidence="3">CGMCC 4.7317</strain>
    </source>
</reference>
<dbReference type="Proteomes" id="UP001596138">
    <property type="component" value="Unassembled WGS sequence"/>
</dbReference>
<name>A0ABW1T4G8_9ACTN</name>
<evidence type="ECO:0000313" key="2">
    <source>
        <dbReference type="EMBL" id="MFC6239563.1"/>
    </source>
</evidence>
<keyword evidence="1" id="KW-0472">Membrane</keyword>
<accession>A0ABW1T4G8</accession>
<organism evidence="2 3">
    <name type="scientific">Longivirga aurantiaca</name>
    <dbReference type="NCBI Taxonomy" id="1837743"/>
    <lineage>
        <taxon>Bacteria</taxon>
        <taxon>Bacillati</taxon>
        <taxon>Actinomycetota</taxon>
        <taxon>Actinomycetes</taxon>
        <taxon>Sporichthyales</taxon>
        <taxon>Sporichthyaceae</taxon>
        <taxon>Longivirga</taxon>
    </lineage>
</organism>
<dbReference type="Gene3D" id="2.10.10.20">
    <property type="entry name" value="Carbohydrate-binding module superfamily 5/12"/>
    <property type="match status" value="1"/>
</dbReference>
<evidence type="ECO:0000256" key="1">
    <source>
        <dbReference type="SAM" id="Phobius"/>
    </source>
</evidence>
<keyword evidence="3" id="KW-1185">Reference proteome</keyword>
<proteinExistence type="predicted"/>
<dbReference type="EMBL" id="JBHSTI010000044">
    <property type="protein sequence ID" value="MFC6239563.1"/>
    <property type="molecule type" value="Genomic_DNA"/>
</dbReference>
<evidence type="ECO:0000313" key="3">
    <source>
        <dbReference type="Proteomes" id="UP001596138"/>
    </source>
</evidence>
<feature type="non-terminal residue" evidence="2">
    <location>
        <position position="125"/>
    </location>
</feature>